<protein>
    <recommendedName>
        <fullName evidence="19">Mitogen-activated protein kinase</fullName>
        <ecNumber evidence="19">2.7.11.24</ecNumber>
    </recommendedName>
</protein>
<feature type="region of interest" description="Disordered" evidence="20">
    <location>
        <begin position="437"/>
        <end position="468"/>
    </location>
</feature>
<evidence type="ECO:0000313" key="22">
    <source>
        <dbReference type="Ensembl" id="ENSCCRP00010060939.1"/>
    </source>
</evidence>
<dbReference type="FunFam" id="3.30.200.20:FF:000242">
    <property type="entry name" value="Mitogen-activated protein kinase"/>
    <property type="match status" value="1"/>
</dbReference>
<keyword evidence="8 18" id="KW-0547">Nucleotide-binding</keyword>
<dbReference type="InterPro" id="IPR000719">
    <property type="entry name" value="Prot_kinase_dom"/>
</dbReference>
<dbReference type="InterPro" id="IPR011009">
    <property type="entry name" value="Kinase-like_dom_sf"/>
</dbReference>
<reference evidence="22" key="1">
    <citation type="submission" date="2025-08" db="UniProtKB">
        <authorList>
            <consortium name="Ensembl"/>
        </authorList>
    </citation>
    <scope>IDENTIFICATION</scope>
</reference>
<feature type="compositionally biased region" description="Polar residues" evidence="20">
    <location>
        <begin position="42"/>
        <end position="54"/>
    </location>
</feature>
<evidence type="ECO:0000256" key="7">
    <source>
        <dbReference type="ARBA" id="ARBA00022679"/>
    </source>
</evidence>
<evidence type="ECO:0000256" key="1">
    <source>
        <dbReference type="ARBA" id="ARBA00001946"/>
    </source>
</evidence>
<keyword evidence="10" id="KW-0221">Differentiation</keyword>
<dbReference type="CDD" id="cd07855">
    <property type="entry name" value="STKc_ERK5"/>
    <property type="match status" value="1"/>
</dbReference>
<evidence type="ECO:0000256" key="19">
    <source>
        <dbReference type="RuleBase" id="RU361165"/>
    </source>
</evidence>
<evidence type="ECO:0000256" key="16">
    <source>
        <dbReference type="ARBA" id="ARBA00048312"/>
    </source>
</evidence>
<evidence type="ECO:0000256" key="12">
    <source>
        <dbReference type="ARBA" id="ARBA00022990"/>
    </source>
</evidence>
<dbReference type="GO" id="GO:0016605">
    <property type="term" value="C:PML body"/>
    <property type="evidence" value="ECO:0007669"/>
    <property type="project" value="UniProtKB-SubCell"/>
</dbReference>
<dbReference type="GO" id="GO:0043066">
    <property type="term" value="P:negative regulation of apoptotic process"/>
    <property type="evidence" value="ECO:0007669"/>
    <property type="project" value="UniProtKB-ARBA"/>
</dbReference>
<evidence type="ECO:0000259" key="21">
    <source>
        <dbReference type="PROSITE" id="PS50011"/>
    </source>
</evidence>
<evidence type="ECO:0000256" key="2">
    <source>
        <dbReference type="ARBA" id="ARBA00004322"/>
    </source>
</evidence>
<evidence type="ECO:0000256" key="5">
    <source>
        <dbReference type="ARBA" id="ARBA00022527"/>
    </source>
</evidence>
<evidence type="ECO:0000256" key="18">
    <source>
        <dbReference type="PROSITE-ProRule" id="PRU10141"/>
    </source>
</evidence>
<evidence type="ECO:0000256" key="15">
    <source>
        <dbReference type="ARBA" id="ARBA00047592"/>
    </source>
</evidence>
<dbReference type="InterPro" id="IPR017441">
    <property type="entry name" value="Protein_kinase_ATP_BS"/>
</dbReference>
<evidence type="ECO:0000256" key="3">
    <source>
        <dbReference type="ARBA" id="ARBA00004496"/>
    </source>
</evidence>
<feature type="domain" description="Protein kinase" evidence="21">
    <location>
        <begin position="82"/>
        <end position="375"/>
    </location>
</feature>
<dbReference type="GO" id="GO:0005737">
    <property type="term" value="C:cytoplasm"/>
    <property type="evidence" value="ECO:0007669"/>
    <property type="project" value="UniProtKB-SubCell"/>
</dbReference>
<feature type="compositionally biased region" description="Basic and acidic residues" evidence="20">
    <location>
        <begin position="19"/>
        <end position="39"/>
    </location>
</feature>
<evidence type="ECO:0000256" key="17">
    <source>
        <dbReference type="ARBA" id="ARBA00058403"/>
    </source>
</evidence>
<dbReference type="AlphaFoldDB" id="A0A8C1LEP4"/>
<dbReference type="PANTHER" id="PTHR24055">
    <property type="entry name" value="MITOGEN-ACTIVATED PROTEIN KINASE"/>
    <property type="match status" value="1"/>
</dbReference>
<organism evidence="22 23">
    <name type="scientific">Cyprinus carpio</name>
    <name type="common">Common carp</name>
    <dbReference type="NCBI Taxonomy" id="7962"/>
    <lineage>
        <taxon>Eukaryota</taxon>
        <taxon>Metazoa</taxon>
        <taxon>Chordata</taxon>
        <taxon>Craniata</taxon>
        <taxon>Vertebrata</taxon>
        <taxon>Euteleostomi</taxon>
        <taxon>Actinopterygii</taxon>
        <taxon>Neopterygii</taxon>
        <taxon>Teleostei</taxon>
        <taxon>Ostariophysi</taxon>
        <taxon>Cypriniformes</taxon>
        <taxon>Cyprinidae</taxon>
        <taxon>Cyprininae</taxon>
        <taxon>Cyprinus</taxon>
    </lineage>
</organism>
<dbReference type="InterPro" id="IPR008271">
    <property type="entry name" value="Ser/Thr_kinase_AS"/>
</dbReference>
<evidence type="ECO:0000256" key="11">
    <source>
        <dbReference type="ARBA" id="ARBA00022840"/>
    </source>
</evidence>
<comment type="activity regulation">
    <text evidence="19">Activated by threonine and tyrosine phosphorylation.</text>
</comment>
<feature type="region of interest" description="Disordered" evidence="20">
    <location>
        <begin position="519"/>
        <end position="544"/>
    </location>
</feature>
<evidence type="ECO:0000256" key="20">
    <source>
        <dbReference type="SAM" id="MobiDB-lite"/>
    </source>
</evidence>
<keyword evidence="12" id="KW-0007">Acetylation</keyword>
<keyword evidence="9 19" id="KW-0418">Kinase</keyword>
<evidence type="ECO:0000256" key="14">
    <source>
        <dbReference type="ARBA" id="ARBA00023306"/>
    </source>
</evidence>
<evidence type="ECO:0000313" key="23">
    <source>
        <dbReference type="Proteomes" id="UP000694427"/>
    </source>
</evidence>
<keyword evidence="23" id="KW-1185">Reference proteome</keyword>
<name>A0A8C1LEP4_CYPCA</name>
<feature type="compositionally biased region" description="Basic and acidic residues" evidence="20">
    <location>
        <begin position="630"/>
        <end position="639"/>
    </location>
</feature>
<reference evidence="22" key="2">
    <citation type="submission" date="2025-09" db="UniProtKB">
        <authorList>
            <consortium name="Ensembl"/>
        </authorList>
    </citation>
    <scope>IDENTIFICATION</scope>
</reference>
<dbReference type="PROSITE" id="PS00108">
    <property type="entry name" value="PROTEIN_KINASE_ST"/>
    <property type="match status" value="1"/>
</dbReference>
<evidence type="ECO:0000256" key="8">
    <source>
        <dbReference type="ARBA" id="ARBA00022741"/>
    </source>
</evidence>
<keyword evidence="11 18" id="KW-0067">ATP-binding</keyword>
<comment type="catalytic activity">
    <reaction evidence="15 19">
        <text>L-threonyl-[protein] + ATP = O-phospho-L-threonyl-[protein] + ADP + H(+)</text>
        <dbReference type="Rhea" id="RHEA:46608"/>
        <dbReference type="Rhea" id="RHEA-COMP:11060"/>
        <dbReference type="Rhea" id="RHEA-COMP:11605"/>
        <dbReference type="ChEBI" id="CHEBI:15378"/>
        <dbReference type="ChEBI" id="CHEBI:30013"/>
        <dbReference type="ChEBI" id="CHEBI:30616"/>
        <dbReference type="ChEBI" id="CHEBI:61977"/>
        <dbReference type="ChEBI" id="CHEBI:456216"/>
        <dbReference type="EC" id="2.7.11.24"/>
    </reaction>
</comment>
<sequence length="862" mass="94715">MSTNERDETNDTQAVPARKASEGNSRREGNTDENHHRGVTEGPSQPNDDTSIVTDTNTVADKNLALLKAHSLDVKFEVGEEYDIIETIGTGAYGVVSSARRRDNGQQVAIKKIPNAFEVVTNAKRTLRELKILKHFKHDNIIAIKDILQPVVPHSAFKSVYVVLDLMESDLHQIIHSHQPLTPEHTRYFLYQLLRGLKYIHSANVIHRDLKPSNLLVNENCELKIGDFGMARGLSAAHSDESRSFMTEYVATRWYRAPELMLSLHHYSLAIDLWSVGCIFGEMLGRRQMFPGKNYVHQLQLILSVLGTPPESIIGSIGSDRVRSYVRSLPSKAAEPLAVLYPQAEPSAMDLLGVMLQFDPRERISACQALAHPYLAKYHDADDEPVCVPAFDFEFDQQPMGKEQIKEAILAEIQDFHKKKQGIRKKILFRPLHSSSASCQDVDMPSANSDGQPETIDLTTPTDKDTSFTETVTNCSKKELDSSNQMLPSLPVSQTLLTSSLPQSIPSLSLTQSQAQSLSQNLTRSLGKGGRATTGEGTKKEGAISEDTKAALKAALLKSALRQKARDGGSAALGIELLRGSAGGLSSSISSSNSGSEQKKSVTAQERQREREEKRRKRQERAMERKRKLKEKEKKEGKQGESLGGMLLSDNDKKLLERWGRMMDNRVDKSQTAETNSAKTGEGKTVQIQPAKGSNVVKTNSDGGESMVPKQPNEVQAFKPPQILPQMGQCLPPGAAAQSCLGLTDTGQPANSIPDIHTVTQQLSKSQVEDILPPVFSVTPKGSGAGYGVGFDLDDLLTQSLTELQHSDLRESHNDLAPLSASLLSDWLEVHHMTSADMESLQQELQLGSPMILSDNSTLPDT</sequence>
<feature type="compositionally biased region" description="Low complexity" evidence="20">
    <location>
        <begin position="584"/>
        <end position="596"/>
    </location>
</feature>
<dbReference type="InterPro" id="IPR003527">
    <property type="entry name" value="MAP_kinase_CS"/>
</dbReference>
<dbReference type="Gene3D" id="3.30.200.20">
    <property type="entry name" value="Phosphorylase Kinase, domain 1"/>
    <property type="match status" value="1"/>
</dbReference>
<feature type="region of interest" description="Disordered" evidence="20">
    <location>
        <begin position="1"/>
        <end position="54"/>
    </location>
</feature>
<comment type="function">
    <text evidence="17">Plays a role in various cellular processes such as proliferation, differentiation and cell survival. The upstream activator of MAPK7 is the MAPK kinase MAP2K5. Upon activation, it translocates to the nucleus and phosphorylates various downstream targets including MEF2C. EGF activates MAPK7 through a Ras-independent and MAP2K5-dependent pathway. As part of the MAPK/ERK signaling pathway, acts as a negative regulator of apoptosis in cardiomyocytes via interaction with STUB1/CHIP and promotion of STUB1-mediated ubiquitination and degradation of ICER-type isoforms of CREM. May have a role in muscle cell differentiation. May be important for endothelial function and maintenance of blood vessel integrity. MAP2K5 and MAPK7 interact specifically with one another and not with MEK1/ERK1 or MEK2/ERK2 pathways. Phosphorylates SGK1 at Ser-78 and this is required for growth factor-induced cell cycle progression. Involved in the regulation of p53/TP53 by disrupting the PML-MDM2 interaction.</text>
</comment>
<dbReference type="GO" id="GO:0004707">
    <property type="term" value="F:MAP kinase activity"/>
    <property type="evidence" value="ECO:0007669"/>
    <property type="project" value="UniProtKB-EC"/>
</dbReference>
<dbReference type="FunFam" id="1.10.510.10:FF:000013">
    <property type="entry name" value="Mitogen-activated protein kinase"/>
    <property type="match status" value="1"/>
</dbReference>
<proteinExistence type="inferred from homology"/>
<dbReference type="SMART" id="SM00220">
    <property type="entry name" value="S_TKc"/>
    <property type="match status" value="1"/>
</dbReference>
<dbReference type="Pfam" id="PF00069">
    <property type="entry name" value="Pkinase"/>
    <property type="match status" value="1"/>
</dbReference>
<feature type="region of interest" description="Disordered" evidence="20">
    <location>
        <begin position="664"/>
        <end position="684"/>
    </location>
</feature>
<feature type="compositionally biased region" description="Polar residues" evidence="20">
    <location>
        <begin position="446"/>
        <end position="461"/>
    </location>
</feature>
<dbReference type="PROSITE" id="PS50011">
    <property type="entry name" value="PROTEIN_KINASE_DOM"/>
    <property type="match status" value="1"/>
</dbReference>
<keyword evidence="5 19" id="KW-0723">Serine/threonine-protein kinase</keyword>
<keyword evidence="4" id="KW-0963">Cytoplasm</keyword>
<feature type="binding site" evidence="18">
    <location>
        <position position="112"/>
    </location>
    <ligand>
        <name>ATP</name>
        <dbReference type="ChEBI" id="CHEBI:30616"/>
    </ligand>
</feature>
<keyword evidence="19" id="KW-0460">Magnesium</keyword>
<feature type="compositionally biased region" description="Basic residues" evidence="20">
    <location>
        <begin position="614"/>
        <end position="629"/>
    </location>
</feature>
<comment type="similarity">
    <text evidence="19">Belongs to the protein kinase superfamily. Ser/Thr protein kinase family. MAP kinase subfamily.</text>
</comment>
<evidence type="ECO:0000256" key="9">
    <source>
        <dbReference type="ARBA" id="ARBA00022777"/>
    </source>
</evidence>
<keyword evidence="7 19" id="KW-0808">Transferase</keyword>
<evidence type="ECO:0000256" key="4">
    <source>
        <dbReference type="ARBA" id="ARBA00022490"/>
    </source>
</evidence>
<keyword evidence="14" id="KW-0131">Cell cycle</keyword>
<dbReference type="GO" id="GO:0030154">
    <property type="term" value="P:cell differentiation"/>
    <property type="evidence" value="ECO:0007669"/>
    <property type="project" value="UniProtKB-KW"/>
</dbReference>
<dbReference type="PROSITE" id="PS00107">
    <property type="entry name" value="PROTEIN_KINASE_ATP"/>
    <property type="match status" value="1"/>
</dbReference>
<dbReference type="PROSITE" id="PS01351">
    <property type="entry name" value="MAPK"/>
    <property type="match status" value="1"/>
</dbReference>
<dbReference type="EC" id="2.7.11.24" evidence="19"/>
<comment type="subcellular location">
    <subcellularLocation>
        <location evidence="3">Cytoplasm</location>
    </subcellularLocation>
    <subcellularLocation>
        <location evidence="2">Nucleus</location>
        <location evidence="2">PML body</location>
    </subcellularLocation>
</comment>
<feature type="region of interest" description="Disordered" evidence="20">
    <location>
        <begin position="583"/>
        <end position="649"/>
    </location>
</feature>
<comment type="catalytic activity">
    <reaction evidence="16">
        <text>L-seryl-[protein] + ATP = O-phospho-L-seryl-[protein] + ADP + H(+)</text>
        <dbReference type="Rhea" id="RHEA:17989"/>
        <dbReference type="Rhea" id="RHEA-COMP:9863"/>
        <dbReference type="Rhea" id="RHEA-COMP:11604"/>
        <dbReference type="ChEBI" id="CHEBI:15378"/>
        <dbReference type="ChEBI" id="CHEBI:29999"/>
        <dbReference type="ChEBI" id="CHEBI:30616"/>
        <dbReference type="ChEBI" id="CHEBI:83421"/>
        <dbReference type="ChEBI" id="CHEBI:456216"/>
        <dbReference type="EC" id="2.7.11.24"/>
    </reaction>
</comment>
<evidence type="ECO:0000256" key="10">
    <source>
        <dbReference type="ARBA" id="ARBA00022782"/>
    </source>
</evidence>
<keyword evidence="13" id="KW-0539">Nucleus</keyword>
<dbReference type="SUPFAM" id="SSF56112">
    <property type="entry name" value="Protein kinase-like (PK-like)"/>
    <property type="match status" value="1"/>
</dbReference>
<evidence type="ECO:0000256" key="6">
    <source>
        <dbReference type="ARBA" id="ARBA00022553"/>
    </source>
</evidence>
<accession>A0A8C1LEP4</accession>
<dbReference type="InterPro" id="IPR050117">
    <property type="entry name" value="MAPK"/>
</dbReference>
<comment type="cofactor">
    <cofactor evidence="1 19">
        <name>Mg(2+)</name>
        <dbReference type="ChEBI" id="CHEBI:18420"/>
    </cofactor>
</comment>
<dbReference type="Ensembl" id="ENSCCRT00010066858.1">
    <property type="protein sequence ID" value="ENSCCRP00010060939.1"/>
    <property type="gene ID" value="ENSCCRG00010025878.1"/>
</dbReference>
<dbReference type="GO" id="GO:0005524">
    <property type="term" value="F:ATP binding"/>
    <property type="evidence" value="ECO:0007669"/>
    <property type="project" value="UniProtKB-UniRule"/>
</dbReference>
<dbReference type="Proteomes" id="UP000694427">
    <property type="component" value="Unplaced"/>
</dbReference>
<dbReference type="Gene3D" id="1.10.510.10">
    <property type="entry name" value="Transferase(Phosphotransferase) domain 1"/>
    <property type="match status" value="1"/>
</dbReference>
<keyword evidence="6" id="KW-0597">Phosphoprotein</keyword>
<evidence type="ECO:0000256" key="13">
    <source>
        <dbReference type="ARBA" id="ARBA00023242"/>
    </source>
</evidence>